<dbReference type="AlphaFoldDB" id="A0A849K741"/>
<evidence type="ECO:0000256" key="1">
    <source>
        <dbReference type="ARBA" id="ARBA00004459"/>
    </source>
</evidence>
<evidence type="ECO:0000256" key="3">
    <source>
        <dbReference type="ARBA" id="ARBA00023136"/>
    </source>
</evidence>
<keyword evidence="2" id="KW-0732">Signal</keyword>
<keyword evidence="3" id="KW-0472">Membrane</keyword>
<comment type="caution">
    <text evidence="7">The sequence shown here is derived from an EMBL/GenBank/DDBJ whole genome shotgun (WGS) entry which is preliminary data.</text>
</comment>
<keyword evidence="4" id="KW-0564">Palmitate</keyword>
<organism evidence="7 8">
    <name type="scientific">Ramlibacter montanisoli</name>
    <dbReference type="NCBI Taxonomy" id="2732512"/>
    <lineage>
        <taxon>Bacteria</taxon>
        <taxon>Pseudomonadati</taxon>
        <taxon>Pseudomonadota</taxon>
        <taxon>Betaproteobacteria</taxon>
        <taxon>Burkholderiales</taxon>
        <taxon>Comamonadaceae</taxon>
        <taxon>Ramlibacter</taxon>
    </lineage>
</organism>
<dbReference type="Pfam" id="PF13627">
    <property type="entry name" value="LptM_cons"/>
    <property type="match status" value="1"/>
</dbReference>
<comment type="subcellular location">
    <subcellularLocation>
        <location evidence="1">Cell outer membrane</location>
        <topology evidence="1">Lipid-anchor</topology>
    </subcellularLocation>
</comment>
<dbReference type="RefSeq" id="WP_171560753.1">
    <property type="nucleotide sequence ID" value="NZ_JABFCS010000001.1"/>
</dbReference>
<evidence type="ECO:0000256" key="4">
    <source>
        <dbReference type="ARBA" id="ARBA00023139"/>
    </source>
</evidence>
<protein>
    <submittedName>
        <fullName evidence="7">Lipoprotein</fullName>
    </submittedName>
</protein>
<accession>A0A849K741</accession>
<evidence type="ECO:0000256" key="6">
    <source>
        <dbReference type="ARBA" id="ARBA00023288"/>
    </source>
</evidence>
<dbReference type="NCBIfam" id="NF047847">
    <property type="entry name" value="SS_mature_LptM"/>
    <property type="match status" value="1"/>
</dbReference>
<evidence type="ECO:0000313" key="7">
    <source>
        <dbReference type="EMBL" id="NNU44212.1"/>
    </source>
</evidence>
<dbReference type="GO" id="GO:0009279">
    <property type="term" value="C:cell outer membrane"/>
    <property type="evidence" value="ECO:0007669"/>
    <property type="project" value="UniProtKB-SubCell"/>
</dbReference>
<reference evidence="7 8" key="1">
    <citation type="submission" date="2020-05" db="EMBL/GenBank/DDBJ databases">
        <authorList>
            <person name="Khan S.A."/>
            <person name="Jeon C.O."/>
            <person name="Chun B.H."/>
        </authorList>
    </citation>
    <scope>NUCLEOTIDE SEQUENCE [LARGE SCALE GENOMIC DNA]</scope>
    <source>
        <strain evidence="7 8">B156</strain>
    </source>
</reference>
<dbReference type="InterPro" id="IPR032831">
    <property type="entry name" value="LptM_cons"/>
</dbReference>
<proteinExistence type="predicted"/>
<name>A0A849K741_9BURK</name>
<reference evidence="7 8" key="2">
    <citation type="submission" date="2020-06" db="EMBL/GenBank/DDBJ databases">
        <title>Ramlibacter rhizophilus sp. nov., isolated from rhizosphere soil of national flower Mugunghwa from South Korea.</title>
        <authorList>
            <person name="Zheng-Fei Y."/>
            <person name="Huan T."/>
        </authorList>
    </citation>
    <scope>NUCLEOTIDE SEQUENCE [LARGE SCALE GENOMIC DNA]</scope>
    <source>
        <strain evidence="7 8">B156</strain>
    </source>
</reference>
<gene>
    <name evidence="7" type="ORF">HK415_15195</name>
</gene>
<keyword evidence="6 7" id="KW-0449">Lipoprotein</keyword>
<keyword evidence="8" id="KW-1185">Reference proteome</keyword>
<evidence type="ECO:0000256" key="2">
    <source>
        <dbReference type="ARBA" id="ARBA00022729"/>
    </source>
</evidence>
<keyword evidence="5" id="KW-0998">Cell outer membrane</keyword>
<dbReference type="EMBL" id="JABFCS010000001">
    <property type="protein sequence ID" value="NNU44212.1"/>
    <property type="molecule type" value="Genomic_DNA"/>
</dbReference>
<sequence length="81" mass="8065">MYGVLQILVSTPVRRRLLSCGALALLAACGQKGPLFLPTGDAAAGRATLPETLTPSSTAVVPARAASALPPSGTAAPVRTP</sequence>
<dbReference type="Proteomes" id="UP000552954">
    <property type="component" value="Unassembled WGS sequence"/>
</dbReference>
<evidence type="ECO:0000313" key="8">
    <source>
        <dbReference type="Proteomes" id="UP000552954"/>
    </source>
</evidence>
<evidence type="ECO:0000256" key="5">
    <source>
        <dbReference type="ARBA" id="ARBA00023237"/>
    </source>
</evidence>